<feature type="region of interest" description="Disordered" evidence="2">
    <location>
        <begin position="184"/>
        <end position="244"/>
    </location>
</feature>
<organism evidence="4 5">
    <name type="scientific">Methylophilus methylotrophus</name>
    <name type="common">Bacterium W3A1</name>
    <dbReference type="NCBI Taxonomy" id="17"/>
    <lineage>
        <taxon>Bacteria</taxon>
        <taxon>Pseudomonadati</taxon>
        <taxon>Pseudomonadota</taxon>
        <taxon>Betaproteobacteria</taxon>
        <taxon>Nitrosomonadales</taxon>
        <taxon>Methylophilaceae</taxon>
        <taxon>Methylophilus</taxon>
    </lineage>
</organism>
<evidence type="ECO:0000313" key="4">
    <source>
        <dbReference type="EMBL" id="TXI37416.1"/>
    </source>
</evidence>
<keyword evidence="1" id="KW-0175">Coiled coil</keyword>
<evidence type="ECO:0000256" key="2">
    <source>
        <dbReference type="SAM" id="MobiDB-lite"/>
    </source>
</evidence>
<keyword evidence="3" id="KW-0472">Membrane</keyword>
<sequence>MSQQINLYEGGGVKAKEWFSLPMVAAVYVLTAVVMYYFYTGLAAENEQLQVQRHQAVAQFETMQKKVEEFSRKAKPIDNTKLEAELKTLKAQLEMQTQILLIFQQSISEQSAHLIDYMRAFTGQQQPGVWLTGFKVEPAIQHLTLAGQALQSEDIPAYLDLLSHQSVFAGTEFSGIQFKQLELHQPQSRSGGSAGAPAASPAPAPVAESATVSPAGKDGGAPSAPPASTAPVNPQAENSLSTEATETLPGLKVYAFEVKGRDTQIINKVVSGMSWDEFVRQTVPSQPGKQSGGQ</sequence>
<dbReference type="STRING" id="1122236.GCA_000378225_01226"/>
<reference evidence="4 5" key="1">
    <citation type="submission" date="2018-09" db="EMBL/GenBank/DDBJ databases">
        <title>Metagenome Assembled Genomes from an Advanced Water Purification Facility.</title>
        <authorList>
            <person name="Stamps B.W."/>
            <person name="Spear J.R."/>
        </authorList>
    </citation>
    <scope>NUCLEOTIDE SEQUENCE [LARGE SCALE GENOMIC DNA]</scope>
    <source>
        <strain evidence="4">Bin_42_2</strain>
    </source>
</reference>
<protein>
    <recommendedName>
        <fullName evidence="6">Fimbrial assembly protein</fullName>
    </recommendedName>
</protein>
<gene>
    <name evidence="4" type="ORF">E6Q51_03295</name>
</gene>
<proteinExistence type="predicted"/>
<keyword evidence="3" id="KW-1133">Transmembrane helix</keyword>
<comment type="caution">
    <text evidence="4">The sequence shown here is derived from an EMBL/GenBank/DDBJ whole genome shotgun (WGS) entry which is preliminary data.</text>
</comment>
<dbReference type="AlphaFoldDB" id="A0A5C7WJ13"/>
<dbReference type="Proteomes" id="UP000321374">
    <property type="component" value="Unassembled WGS sequence"/>
</dbReference>
<dbReference type="Pfam" id="PF05137">
    <property type="entry name" value="PilN"/>
    <property type="match status" value="1"/>
</dbReference>
<feature type="coiled-coil region" evidence="1">
    <location>
        <begin position="46"/>
        <end position="99"/>
    </location>
</feature>
<dbReference type="InterPro" id="IPR007813">
    <property type="entry name" value="PilN"/>
</dbReference>
<evidence type="ECO:0000256" key="3">
    <source>
        <dbReference type="SAM" id="Phobius"/>
    </source>
</evidence>
<evidence type="ECO:0008006" key="6">
    <source>
        <dbReference type="Google" id="ProtNLM"/>
    </source>
</evidence>
<dbReference type="EMBL" id="SSGG01000056">
    <property type="protein sequence ID" value="TXI37416.1"/>
    <property type="molecule type" value="Genomic_DNA"/>
</dbReference>
<evidence type="ECO:0000256" key="1">
    <source>
        <dbReference type="SAM" id="Coils"/>
    </source>
</evidence>
<feature type="compositionally biased region" description="Polar residues" evidence="2">
    <location>
        <begin position="235"/>
        <end position="244"/>
    </location>
</feature>
<feature type="compositionally biased region" description="Low complexity" evidence="2">
    <location>
        <begin position="195"/>
        <end position="231"/>
    </location>
</feature>
<name>A0A5C7WJ13_METME</name>
<accession>A0A5C7WJ13</accession>
<feature type="transmembrane region" description="Helical" evidence="3">
    <location>
        <begin position="21"/>
        <end position="39"/>
    </location>
</feature>
<evidence type="ECO:0000313" key="5">
    <source>
        <dbReference type="Proteomes" id="UP000321374"/>
    </source>
</evidence>
<keyword evidence="3" id="KW-0812">Transmembrane</keyword>